<reference evidence="2" key="1">
    <citation type="journal article" date="2014" name="Genome Announc.">
        <title>Draft Genome Sequence of Clostridium straminisolvens Strain JCM 21531T, Isolated from a Cellulose-Degrading Bacterial Community.</title>
        <authorList>
            <person name="Yuki M."/>
            <person name="Oshima K."/>
            <person name="Suda W."/>
            <person name="Sakamoto M."/>
            <person name="Kitamura K."/>
            <person name="Iida T."/>
            <person name="Hattori M."/>
            <person name="Ohkuma M."/>
        </authorList>
    </citation>
    <scope>NUCLEOTIDE SEQUENCE [LARGE SCALE GENOMIC DNA]</scope>
    <source>
        <strain evidence="2">JCM 21531</strain>
    </source>
</reference>
<keyword evidence="1" id="KW-0812">Transmembrane</keyword>
<accession>W4V4H8</accession>
<sequence>MAFYAFCLTVISLITMVVTLRPEMLDGALKFLMTNVLADRGLTVLLFIIELIFFGLSLMFLLSGVKSDKDKIYQQI</sequence>
<evidence type="ECO:0000313" key="2">
    <source>
        <dbReference type="EMBL" id="GAE87654.1"/>
    </source>
</evidence>
<name>W4V4H8_9FIRM</name>
<feature type="transmembrane region" description="Helical" evidence="1">
    <location>
        <begin position="43"/>
        <end position="62"/>
    </location>
</feature>
<gene>
    <name evidence="2" type="ORF">JCM21531_1042</name>
</gene>
<comment type="caution">
    <text evidence="2">The sequence shown here is derived from an EMBL/GenBank/DDBJ whole genome shotgun (WGS) entry which is preliminary data.</text>
</comment>
<proteinExistence type="predicted"/>
<dbReference type="EMBL" id="BAVR01000009">
    <property type="protein sequence ID" value="GAE87654.1"/>
    <property type="molecule type" value="Genomic_DNA"/>
</dbReference>
<keyword evidence="3" id="KW-1185">Reference proteome</keyword>
<keyword evidence="1" id="KW-1133">Transmembrane helix</keyword>
<keyword evidence="1" id="KW-0472">Membrane</keyword>
<evidence type="ECO:0000313" key="3">
    <source>
        <dbReference type="Proteomes" id="UP000019109"/>
    </source>
</evidence>
<dbReference type="STRING" id="1294263.JCM21531_1042"/>
<dbReference type="AlphaFoldDB" id="W4V4H8"/>
<protein>
    <submittedName>
        <fullName evidence="2">Uncharacterized protein</fullName>
    </submittedName>
</protein>
<organism evidence="2 3">
    <name type="scientific">Acetivibrio straminisolvens JCM 21531</name>
    <dbReference type="NCBI Taxonomy" id="1294263"/>
    <lineage>
        <taxon>Bacteria</taxon>
        <taxon>Bacillati</taxon>
        <taxon>Bacillota</taxon>
        <taxon>Clostridia</taxon>
        <taxon>Eubacteriales</taxon>
        <taxon>Oscillospiraceae</taxon>
        <taxon>Acetivibrio</taxon>
    </lineage>
</organism>
<dbReference type="Proteomes" id="UP000019109">
    <property type="component" value="Unassembled WGS sequence"/>
</dbReference>
<evidence type="ECO:0000256" key="1">
    <source>
        <dbReference type="SAM" id="Phobius"/>
    </source>
</evidence>